<keyword evidence="2" id="KW-1185">Reference proteome</keyword>
<reference evidence="1 2" key="1">
    <citation type="journal article" date="2014" name="Genome Announc.">
        <title>Complete Genome Sequence of Sterol-Transforming Mycobacterium neoaurum Strain VKM Ac-1815D.</title>
        <authorList>
            <person name="Shtratnikova V.Y."/>
            <person name="Bragin E.Y."/>
            <person name="Dovbnya D.V."/>
            <person name="Pekov Y.A."/>
            <person name="Schelkunov M.I."/>
            <person name="Strizhov N."/>
            <person name="Ivashina T.V."/>
            <person name="Ashapkin V.V."/>
            <person name="Donova M.V."/>
        </authorList>
    </citation>
    <scope>NUCLEOTIDE SEQUENCE [LARGE SCALE GENOMIC DNA]</scope>
    <source>
        <strain evidence="1 2">VKM Ac-1815D</strain>
    </source>
</reference>
<evidence type="ECO:0000313" key="2">
    <source>
        <dbReference type="Proteomes" id="UP000018763"/>
    </source>
</evidence>
<dbReference type="AlphaFoldDB" id="V5XJJ7"/>
<proteinExistence type="predicted"/>
<accession>V5XJJ7</accession>
<organism evidence="1 2">
    <name type="scientific">Mycolicibacterium neoaurum VKM Ac-1815D</name>
    <dbReference type="NCBI Taxonomy" id="700508"/>
    <lineage>
        <taxon>Bacteria</taxon>
        <taxon>Bacillati</taxon>
        <taxon>Actinomycetota</taxon>
        <taxon>Actinomycetes</taxon>
        <taxon>Mycobacteriales</taxon>
        <taxon>Mycobacteriaceae</taxon>
        <taxon>Mycolicibacterium</taxon>
    </lineage>
</organism>
<dbReference type="EMBL" id="CP006936">
    <property type="protein sequence ID" value="AHC27779.1"/>
    <property type="molecule type" value="Genomic_DNA"/>
</dbReference>
<dbReference type="Proteomes" id="UP000018763">
    <property type="component" value="Chromosome"/>
</dbReference>
<evidence type="ECO:0000313" key="1">
    <source>
        <dbReference type="EMBL" id="AHC27779.1"/>
    </source>
</evidence>
<name>V5XJJ7_MYCNE</name>
<protein>
    <submittedName>
        <fullName evidence="1">Uncharacterized protein</fullName>
    </submittedName>
</protein>
<sequence length="56" mass="6238">MRHFRAAAIRFRAFRAEADVHDHGAVAVLMFCFAVTTDPAHLTSVPLPTDSGRFPR</sequence>
<gene>
    <name evidence="1" type="ORF">D174_00530</name>
</gene>